<organism evidence="1 2">
    <name type="scientific">Meristemomyces frigidus</name>
    <dbReference type="NCBI Taxonomy" id="1508187"/>
    <lineage>
        <taxon>Eukaryota</taxon>
        <taxon>Fungi</taxon>
        <taxon>Dikarya</taxon>
        <taxon>Ascomycota</taxon>
        <taxon>Pezizomycotina</taxon>
        <taxon>Dothideomycetes</taxon>
        <taxon>Dothideomycetidae</taxon>
        <taxon>Mycosphaerellales</taxon>
        <taxon>Teratosphaeriaceae</taxon>
        <taxon>Meristemomyces</taxon>
    </lineage>
</organism>
<dbReference type="Proteomes" id="UP001310890">
    <property type="component" value="Unassembled WGS sequence"/>
</dbReference>
<evidence type="ECO:0000313" key="2">
    <source>
        <dbReference type="Proteomes" id="UP001310890"/>
    </source>
</evidence>
<reference evidence="1" key="1">
    <citation type="submission" date="2023-08" db="EMBL/GenBank/DDBJ databases">
        <title>Black Yeasts Isolated from many extreme environments.</title>
        <authorList>
            <person name="Coleine C."/>
            <person name="Stajich J.E."/>
            <person name="Selbmann L."/>
        </authorList>
    </citation>
    <scope>NUCLEOTIDE SEQUENCE</scope>
    <source>
        <strain evidence="1">CCFEE 5401</strain>
    </source>
</reference>
<dbReference type="InterPro" id="IPR038883">
    <property type="entry name" value="AN11006-like"/>
</dbReference>
<comment type="caution">
    <text evidence="1">The sequence shown here is derived from an EMBL/GenBank/DDBJ whole genome shotgun (WGS) entry which is preliminary data.</text>
</comment>
<protein>
    <recommendedName>
        <fullName evidence="3">F-box domain-containing protein</fullName>
    </recommendedName>
</protein>
<dbReference type="PANTHER" id="PTHR42085">
    <property type="entry name" value="F-BOX DOMAIN-CONTAINING PROTEIN"/>
    <property type="match status" value="1"/>
</dbReference>
<dbReference type="AlphaFoldDB" id="A0AAN7T8V6"/>
<accession>A0AAN7T8V6</accession>
<evidence type="ECO:0000313" key="1">
    <source>
        <dbReference type="EMBL" id="KAK5107604.1"/>
    </source>
</evidence>
<name>A0AAN7T8V6_9PEZI</name>
<dbReference type="EMBL" id="JAVRRL010000114">
    <property type="protein sequence ID" value="KAK5107604.1"/>
    <property type="molecule type" value="Genomic_DNA"/>
</dbReference>
<proteinExistence type="predicted"/>
<gene>
    <name evidence="1" type="ORF">LTR62_000998</name>
</gene>
<dbReference type="PANTHER" id="PTHR42085:SF2">
    <property type="entry name" value="F-BOX DOMAIN-CONTAINING PROTEIN"/>
    <property type="match status" value="1"/>
</dbReference>
<sequence>MEGTDRPSLLTIPPELRNDILQQVLIDTKVILIQSAPTREEPLEPPLLFVCKQLRNEGLPIFYGANTFQAYACTTFQFLARLPRDTMRLVRRVRSNFYVGMNEHELRWTCRDDWMRVCSRINLFMRILEDGLKSLDGHHLRKDDVLGLIYLGRQEAWVPIGKLERRVADYDPESFRELLCEYEKDSASKALWNIWP</sequence>
<evidence type="ECO:0008006" key="3">
    <source>
        <dbReference type="Google" id="ProtNLM"/>
    </source>
</evidence>